<dbReference type="Pfam" id="PF13302">
    <property type="entry name" value="Acetyltransf_3"/>
    <property type="match status" value="1"/>
</dbReference>
<feature type="domain" description="N-acetyltransferase" evidence="1">
    <location>
        <begin position="17"/>
        <end position="171"/>
    </location>
</feature>
<dbReference type="PANTHER" id="PTHR43792:SF1">
    <property type="entry name" value="N-ACETYLTRANSFERASE DOMAIN-CONTAINING PROTEIN"/>
    <property type="match status" value="1"/>
</dbReference>
<keyword evidence="2" id="KW-0808">Transferase</keyword>
<dbReference type="GO" id="GO:0016746">
    <property type="term" value="F:acyltransferase activity"/>
    <property type="evidence" value="ECO:0007669"/>
    <property type="project" value="UniProtKB-KW"/>
</dbReference>
<organism evidence="2 3">
    <name type="scientific">Massilia suwonensis</name>
    <dbReference type="NCBI Taxonomy" id="648895"/>
    <lineage>
        <taxon>Bacteria</taxon>
        <taxon>Pseudomonadati</taxon>
        <taxon>Pseudomonadota</taxon>
        <taxon>Betaproteobacteria</taxon>
        <taxon>Burkholderiales</taxon>
        <taxon>Oxalobacteraceae</taxon>
        <taxon>Telluria group</taxon>
        <taxon>Massilia</taxon>
    </lineage>
</organism>
<dbReference type="InterPro" id="IPR000182">
    <property type="entry name" value="GNAT_dom"/>
</dbReference>
<dbReference type="Proteomes" id="UP001596101">
    <property type="component" value="Unassembled WGS sequence"/>
</dbReference>
<dbReference type="Gene3D" id="3.40.630.30">
    <property type="match status" value="1"/>
</dbReference>
<keyword evidence="2" id="KW-0012">Acyltransferase</keyword>
<protein>
    <submittedName>
        <fullName evidence="2">GNAT family N-acetyltransferase</fullName>
        <ecNumber evidence="2">2.3.-.-</ecNumber>
    </submittedName>
</protein>
<dbReference type="EMBL" id="JBHSMR010000001">
    <property type="protein sequence ID" value="MFC5477049.1"/>
    <property type="molecule type" value="Genomic_DNA"/>
</dbReference>
<dbReference type="PROSITE" id="PS51186">
    <property type="entry name" value="GNAT"/>
    <property type="match status" value="1"/>
</dbReference>
<dbReference type="InterPro" id="IPR051531">
    <property type="entry name" value="N-acetyltransferase"/>
</dbReference>
<evidence type="ECO:0000259" key="1">
    <source>
        <dbReference type="PROSITE" id="PS51186"/>
    </source>
</evidence>
<sequence>MNNAFTTAVPYLHTERLLLREYRREDFDAFVAHLADPVSAAHLGPADRQAAWRIFCSQAGLWLVHGAGWWAVQEKATGRLVGTVGAFFREESTVMELGWNTYRAFWGRGFANEAAAAAVHHAFETRREPKIRALIASANESSLRVAGRLGLRYEAETEVAGKAVGMYTRERGG</sequence>
<dbReference type="RefSeq" id="WP_379751579.1">
    <property type="nucleotide sequence ID" value="NZ_JBHSMR010000001.1"/>
</dbReference>
<dbReference type="PANTHER" id="PTHR43792">
    <property type="entry name" value="GNAT FAMILY, PUTATIVE (AFU_ORTHOLOGUE AFUA_3G00765)-RELATED-RELATED"/>
    <property type="match status" value="1"/>
</dbReference>
<keyword evidence="3" id="KW-1185">Reference proteome</keyword>
<accession>A0ABW0MFV2</accession>
<reference evidence="3" key="1">
    <citation type="journal article" date="2019" name="Int. J. Syst. Evol. Microbiol.">
        <title>The Global Catalogue of Microorganisms (GCM) 10K type strain sequencing project: providing services to taxonomists for standard genome sequencing and annotation.</title>
        <authorList>
            <consortium name="The Broad Institute Genomics Platform"/>
            <consortium name="The Broad Institute Genome Sequencing Center for Infectious Disease"/>
            <person name="Wu L."/>
            <person name="Ma J."/>
        </authorList>
    </citation>
    <scope>NUCLEOTIDE SEQUENCE [LARGE SCALE GENOMIC DNA]</scope>
    <source>
        <strain evidence="3">CCUG 43111</strain>
    </source>
</reference>
<proteinExistence type="predicted"/>
<dbReference type="EC" id="2.3.-.-" evidence="2"/>
<evidence type="ECO:0000313" key="3">
    <source>
        <dbReference type="Proteomes" id="UP001596101"/>
    </source>
</evidence>
<name>A0ABW0MFV2_9BURK</name>
<gene>
    <name evidence="2" type="ORF">ACFPQ5_02515</name>
</gene>
<comment type="caution">
    <text evidence="2">The sequence shown here is derived from an EMBL/GenBank/DDBJ whole genome shotgun (WGS) entry which is preliminary data.</text>
</comment>
<dbReference type="InterPro" id="IPR016181">
    <property type="entry name" value="Acyl_CoA_acyltransferase"/>
</dbReference>
<evidence type="ECO:0000313" key="2">
    <source>
        <dbReference type="EMBL" id="MFC5477049.1"/>
    </source>
</evidence>
<dbReference type="SUPFAM" id="SSF55729">
    <property type="entry name" value="Acyl-CoA N-acyltransferases (Nat)"/>
    <property type="match status" value="1"/>
</dbReference>